<dbReference type="InterPro" id="IPR002885">
    <property type="entry name" value="PPR_rpt"/>
</dbReference>
<accession>A0A813CD61</accession>
<comment type="caution">
    <text evidence="3">The sequence shown here is derived from an EMBL/GenBank/DDBJ whole genome shotgun (WGS) entry which is preliminary data.</text>
</comment>
<keyword evidence="1" id="KW-0677">Repeat</keyword>
<dbReference type="Gene3D" id="1.25.40.10">
    <property type="entry name" value="Tetratricopeptide repeat domain"/>
    <property type="match status" value="3"/>
</dbReference>
<protein>
    <submittedName>
        <fullName evidence="3">MRL1 protein</fullName>
    </submittedName>
</protein>
<dbReference type="Proteomes" id="UP000601435">
    <property type="component" value="Unassembled WGS sequence"/>
</dbReference>
<dbReference type="EMBL" id="CAJNJA010091308">
    <property type="protein sequence ID" value="CAE7940437.1"/>
    <property type="molecule type" value="Genomic_DNA"/>
</dbReference>
<dbReference type="PANTHER" id="PTHR47447:SF17">
    <property type="entry name" value="OS12G0638900 PROTEIN"/>
    <property type="match status" value="1"/>
</dbReference>
<name>A0A813CD61_9DINO</name>
<dbReference type="OrthoDB" id="10263824at2759"/>
<keyword evidence="4" id="KW-1185">Reference proteome</keyword>
<dbReference type="AlphaFoldDB" id="A0A813CD61"/>
<evidence type="ECO:0000313" key="3">
    <source>
        <dbReference type="EMBL" id="CAE7940437.1"/>
    </source>
</evidence>
<reference evidence="3" key="1">
    <citation type="submission" date="2021-02" db="EMBL/GenBank/DDBJ databases">
        <authorList>
            <person name="Dougan E. K."/>
            <person name="Rhodes N."/>
            <person name="Thang M."/>
            <person name="Chan C."/>
        </authorList>
    </citation>
    <scope>NUCLEOTIDE SEQUENCE</scope>
</reference>
<organism evidence="3 4">
    <name type="scientific">Symbiodinium necroappetens</name>
    <dbReference type="NCBI Taxonomy" id="1628268"/>
    <lineage>
        <taxon>Eukaryota</taxon>
        <taxon>Sar</taxon>
        <taxon>Alveolata</taxon>
        <taxon>Dinophyceae</taxon>
        <taxon>Suessiales</taxon>
        <taxon>Symbiodiniaceae</taxon>
        <taxon>Symbiodinium</taxon>
    </lineage>
</organism>
<dbReference type="PROSITE" id="PS51375">
    <property type="entry name" value="PPR"/>
    <property type="match status" value="1"/>
</dbReference>
<feature type="repeat" description="PPR" evidence="2">
    <location>
        <begin position="314"/>
        <end position="348"/>
    </location>
</feature>
<evidence type="ECO:0000256" key="2">
    <source>
        <dbReference type="PROSITE-ProRule" id="PRU00708"/>
    </source>
</evidence>
<dbReference type="InterPro" id="IPR011990">
    <property type="entry name" value="TPR-like_helical_dom_sf"/>
</dbReference>
<evidence type="ECO:0000313" key="4">
    <source>
        <dbReference type="Proteomes" id="UP000601435"/>
    </source>
</evidence>
<proteinExistence type="predicted"/>
<evidence type="ECO:0000256" key="1">
    <source>
        <dbReference type="ARBA" id="ARBA00022737"/>
    </source>
</evidence>
<dbReference type="NCBIfam" id="TIGR00756">
    <property type="entry name" value="PPR"/>
    <property type="match status" value="1"/>
</dbReference>
<sequence length="537" mass="58662">MRVLSPAAFGSAEEKLEDVYDCSVAVRQLGKTSQWVRYNSGITACGAQRWHLVLNILQTGQHMQIFGCRNLRIARNSAMSACTRAARWRETLTCLKDLQTAGLRPDSWSYVAVLGTVPAGSGSWPLVMRHLEVMQLYTPLELMTLTAAISACGEWQKALALFQTMIDLSIRATLVTATAVIAACARSHWQKALSSFVGLPQRSLTANEVTRASAIRACDEGQQWQAALQIFRVKVANVVLLNEAISCGQSSGNWWQALNLLCGWRRQGEHHSHTANVDEITLGAASSNCERAGEWQVALTLSGWMQDTQGVCEDGPACNMLISGCGRGAVWNRALQLMSLMPARRLTPTDISRATSISACGRCKEWQSALWLLRAPRPRRLSDDACGASINACEIVRYWSGALELLQRMRLFNLEPDVVKRSSALSACQGNWLAALALLEQMILRAELGIITCAAVLTACSVARQWLQCLQVLQQMRDLRMAIDFVACCDAAQACDGSGLGQAAVPQLLQEVRSSLLLSYAARSCGSRGAFRVLQPA</sequence>
<dbReference type="PANTHER" id="PTHR47447">
    <property type="entry name" value="OS03G0856100 PROTEIN"/>
    <property type="match status" value="1"/>
</dbReference>
<gene>
    <name evidence="3" type="primary">MRL1</name>
    <name evidence="3" type="ORF">SNEC2469_LOCUS33890</name>
</gene>